<sequence length="313" mass="34766">MSVLIVGAGVTGLLFAQGLKRNSIPFAIYEAEEAATTIRGQRDWGMSIQWALPLLQQILPEDLFKRLQTTSVDPHYVFPHDGNVMPVYNVETGELVKSMPLVKMLRVSRRKFRALCAEGIDVKYAHVLTNTKETGTDLVCASFDVMGSSCRDVEGALVVGADGAHSALRSLAFQDWPEQGLAMRMPYIGINTSVCYNDAATAILIRESLSPVFAIGIHPRGYWLWISVQEVPDPSKRETWMFQLQWTWAPDNTPLGTAKPSLPILKAEAAATFAESFRVAWLQIPDDAPILPTMSQSGSLSYYRKHRFMGKKC</sequence>
<evidence type="ECO:0000259" key="6">
    <source>
        <dbReference type="Pfam" id="PF01494"/>
    </source>
</evidence>
<keyword evidence="2" id="KW-0285">Flavoprotein</keyword>
<evidence type="ECO:0000256" key="3">
    <source>
        <dbReference type="ARBA" id="ARBA00022827"/>
    </source>
</evidence>
<evidence type="ECO:0000256" key="2">
    <source>
        <dbReference type="ARBA" id="ARBA00022630"/>
    </source>
</evidence>
<evidence type="ECO:0000256" key="5">
    <source>
        <dbReference type="ARBA" id="ARBA00023033"/>
    </source>
</evidence>
<evidence type="ECO:0000256" key="1">
    <source>
        <dbReference type="ARBA" id="ARBA00001974"/>
    </source>
</evidence>
<organism evidence="7 8">
    <name type="scientific">Septoria linicola</name>
    <dbReference type="NCBI Taxonomy" id="215465"/>
    <lineage>
        <taxon>Eukaryota</taxon>
        <taxon>Fungi</taxon>
        <taxon>Dikarya</taxon>
        <taxon>Ascomycota</taxon>
        <taxon>Pezizomycotina</taxon>
        <taxon>Dothideomycetes</taxon>
        <taxon>Dothideomycetidae</taxon>
        <taxon>Mycosphaerellales</taxon>
        <taxon>Mycosphaerellaceae</taxon>
        <taxon>Septoria</taxon>
    </lineage>
</organism>
<dbReference type="InterPro" id="IPR002938">
    <property type="entry name" value="FAD-bd"/>
</dbReference>
<dbReference type="GO" id="GO:0004497">
    <property type="term" value="F:monooxygenase activity"/>
    <property type="evidence" value="ECO:0007669"/>
    <property type="project" value="UniProtKB-KW"/>
</dbReference>
<dbReference type="Gene3D" id="3.50.50.60">
    <property type="entry name" value="FAD/NAD(P)-binding domain"/>
    <property type="match status" value="1"/>
</dbReference>
<dbReference type="GO" id="GO:0071949">
    <property type="term" value="F:FAD binding"/>
    <property type="evidence" value="ECO:0007669"/>
    <property type="project" value="InterPro"/>
</dbReference>
<feature type="domain" description="FAD-binding" evidence="6">
    <location>
        <begin position="2"/>
        <end position="240"/>
    </location>
</feature>
<dbReference type="Pfam" id="PF01494">
    <property type="entry name" value="FAD_binding_3"/>
    <property type="match status" value="1"/>
</dbReference>
<dbReference type="PRINTS" id="PR00420">
    <property type="entry name" value="RNGMNOXGNASE"/>
</dbReference>
<dbReference type="SUPFAM" id="SSF51905">
    <property type="entry name" value="FAD/NAD(P)-binding domain"/>
    <property type="match status" value="1"/>
</dbReference>
<gene>
    <name evidence="7" type="ORF">Slin15195_G041450</name>
</gene>
<dbReference type="InterPro" id="IPR036188">
    <property type="entry name" value="FAD/NAD-bd_sf"/>
</dbReference>
<comment type="cofactor">
    <cofactor evidence="1">
        <name>FAD</name>
        <dbReference type="ChEBI" id="CHEBI:57692"/>
    </cofactor>
</comment>
<keyword evidence="4" id="KW-0560">Oxidoreductase</keyword>
<evidence type="ECO:0000313" key="8">
    <source>
        <dbReference type="Proteomes" id="UP001056384"/>
    </source>
</evidence>
<evidence type="ECO:0000256" key="4">
    <source>
        <dbReference type="ARBA" id="ARBA00023002"/>
    </source>
</evidence>
<dbReference type="OrthoDB" id="47494at2759"/>
<dbReference type="PANTHER" id="PTHR47178:SF2">
    <property type="entry name" value="FAD-BINDING DOMAIN-CONTAINING PROTEIN"/>
    <property type="match status" value="1"/>
</dbReference>
<keyword evidence="8" id="KW-1185">Reference proteome</keyword>
<protein>
    <submittedName>
        <fullName evidence="7">FAD-binding domain, FAD/NAD(P)-binding domain superfamily</fullName>
    </submittedName>
</protein>
<dbReference type="PANTHER" id="PTHR47178">
    <property type="entry name" value="MONOOXYGENASE, FAD-BINDING"/>
    <property type="match status" value="1"/>
</dbReference>
<reference evidence="7" key="1">
    <citation type="submission" date="2022-06" db="EMBL/GenBank/DDBJ databases">
        <title>Complete genome sequences of two strains of the flax pathogen Septoria linicola.</title>
        <authorList>
            <person name="Lapalu N."/>
            <person name="Simon A."/>
            <person name="Demenou B."/>
            <person name="Paumier D."/>
            <person name="Guillot M.-P."/>
            <person name="Gout L."/>
            <person name="Valade R."/>
        </authorList>
    </citation>
    <scope>NUCLEOTIDE SEQUENCE</scope>
    <source>
        <strain evidence="7">SE15195</strain>
    </source>
</reference>
<dbReference type="EMBL" id="CP099420">
    <property type="protein sequence ID" value="USW50826.1"/>
    <property type="molecule type" value="Genomic_DNA"/>
</dbReference>
<keyword evidence="3" id="KW-0274">FAD</keyword>
<evidence type="ECO:0000313" key="7">
    <source>
        <dbReference type="EMBL" id="USW50826.1"/>
    </source>
</evidence>
<dbReference type="Proteomes" id="UP001056384">
    <property type="component" value="Chromosome 3"/>
</dbReference>
<proteinExistence type="predicted"/>
<accession>A0A9Q9ARR2</accession>
<dbReference type="AlphaFoldDB" id="A0A9Q9ARR2"/>
<name>A0A9Q9ARR2_9PEZI</name>
<keyword evidence="5" id="KW-0503">Monooxygenase</keyword>